<protein>
    <submittedName>
        <fullName evidence="1">Uncharacterized protein</fullName>
    </submittedName>
</protein>
<accession>A0A6A6E735</accession>
<proteinExistence type="predicted"/>
<reference evidence="1" key="1">
    <citation type="journal article" date="2020" name="Stud. Mycol.">
        <title>101 Dothideomycetes genomes: a test case for predicting lifestyles and emergence of pathogens.</title>
        <authorList>
            <person name="Haridas S."/>
            <person name="Albert R."/>
            <person name="Binder M."/>
            <person name="Bloem J."/>
            <person name="Labutti K."/>
            <person name="Salamov A."/>
            <person name="Andreopoulos B."/>
            <person name="Baker S."/>
            <person name="Barry K."/>
            <person name="Bills G."/>
            <person name="Bluhm B."/>
            <person name="Cannon C."/>
            <person name="Castanera R."/>
            <person name="Culley D."/>
            <person name="Daum C."/>
            <person name="Ezra D."/>
            <person name="Gonzalez J."/>
            <person name="Henrissat B."/>
            <person name="Kuo A."/>
            <person name="Liang C."/>
            <person name="Lipzen A."/>
            <person name="Lutzoni F."/>
            <person name="Magnuson J."/>
            <person name="Mondo S."/>
            <person name="Nolan M."/>
            <person name="Ohm R."/>
            <person name="Pangilinan J."/>
            <person name="Park H.-J."/>
            <person name="Ramirez L."/>
            <person name="Alfaro M."/>
            <person name="Sun H."/>
            <person name="Tritt A."/>
            <person name="Yoshinaga Y."/>
            <person name="Zwiers L.-H."/>
            <person name="Turgeon B."/>
            <person name="Goodwin S."/>
            <person name="Spatafora J."/>
            <person name="Crous P."/>
            <person name="Grigoriev I."/>
        </authorList>
    </citation>
    <scope>NUCLEOTIDE SEQUENCE</scope>
    <source>
        <strain evidence="1">CBS 207.26</strain>
    </source>
</reference>
<dbReference type="AlphaFoldDB" id="A0A6A6E735"/>
<name>A0A6A6E735_9PEZI</name>
<organism evidence="1 2">
    <name type="scientific">Zopfia rhizophila CBS 207.26</name>
    <dbReference type="NCBI Taxonomy" id="1314779"/>
    <lineage>
        <taxon>Eukaryota</taxon>
        <taxon>Fungi</taxon>
        <taxon>Dikarya</taxon>
        <taxon>Ascomycota</taxon>
        <taxon>Pezizomycotina</taxon>
        <taxon>Dothideomycetes</taxon>
        <taxon>Dothideomycetes incertae sedis</taxon>
        <taxon>Zopfiaceae</taxon>
        <taxon>Zopfia</taxon>
    </lineage>
</organism>
<gene>
    <name evidence="1" type="ORF">K469DRAFT_772754</name>
</gene>
<keyword evidence="2" id="KW-1185">Reference proteome</keyword>
<dbReference type="EMBL" id="ML994628">
    <property type="protein sequence ID" value="KAF2186983.1"/>
    <property type="molecule type" value="Genomic_DNA"/>
</dbReference>
<evidence type="ECO:0000313" key="1">
    <source>
        <dbReference type="EMBL" id="KAF2186983.1"/>
    </source>
</evidence>
<evidence type="ECO:0000313" key="2">
    <source>
        <dbReference type="Proteomes" id="UP000800200"/>
    </source>
</evidence>
<dbReference type="Proteomes" id="UP000800200">
    <property type="component" value="Unassembled WGS sequence"/>
</dbReference>
<sequence length="324" mass="35711">MLAVRALPPIPHFNFSHSNPPNSNSCFSTHRTSKSGLSWMNPARSLPGNQPYEHGWLCLLLDAACESPVGGHPSFQKLHGLFICMPAGNVKQADVSTVIRLPSLRDLHIESGVESHTIEGWDCPEGTSNVQCLTLSNFFMASDVAAQIISSCKPLTLLDFVYDNRSWHPFAQDGCRSLRELKSIDESDPKLVDIAAPNGHEYGYLGSILNSRELRYIYLPMSAFLDGAHGIDHFTQDLPHKLQVLYLRVDIREKTEPHCADALINLYNKPFNTMVANLDGINIFVEADVKLSAEHFSAPKGLFTGTGIPLSVKKLNGPNVASTF</sequence>